<dbReference type="PANTHER" id="PTHR48079">
    <property type="entry name" value="PROTEIN YEEZ"/>
    <property type="match status" value="1"/>
</dbReference>
<dbReference type="GO" id="GO:0004029">
    <property type="term" value="F:aldehyde dehydrogenase (NAD+) activity"/>
    <property type="evidence" value="ECO:0007669"/>
    <property type="project" value="TreeGrafter"/>
</dbReference>
<evidence type="ECO:0000313" key="3">
    <source>
        <dbReference type="Proteomes" id="UP001152607"/>
    </source>
</evidence>
<proteinExistence type="predicted"/>
<keyword evidence="3" id="KW-1185">Reference proteome</keyword>
<dbReference type="OrthoDB" id="10262413at2759"/>
<organism evidence="2 3">
    <name type="scientific">Periconia digitata</name>
    <dbReference type="NCBI Taxonomy" id="1303443"/>
    <lineage>
        <taxon>Eukaryota</taxon>
        <taxon>Fungi</taxon>
        <taxon>Dikarya</taxon>
        <taxon>Ascomycota</taxon>
        <taxon>Pezizomycotina</taxon>
        <taxon>Dothideomycetes</taxon>
        <taxon>Pleosporomycetidae</taxon>
        <taxon>Pleosporales</taxon>
        <taxon>Massarineae</taxon>
        <taxon>Periconiaceae</taxon>
        <taxon>Periconia</taxon>
    </lineage>
</organism>
<name>A0A9W4U602_9PLEO</name>
<dbReference type="InterPro" id="IPR051783">
    <property type="entry name" value="NAD(P)-dependent_oxidoreduct"/>
</dbReference>
<dbReference type="InterPro" id="IPR036291">
    <property type="entry name" value="NAD(P)-bd_dom_sf"/>
</dbReference>
<accession>A0A9W4U602</accession>
<dbReference type="InterPro" id="IPR016040">
    <property type="entry name" value="NAD(P)-bd_dom"/>
</dbReference>
<dbReference type="Gene3D" id="3.40.50.720">
    <property type="entry name" value="NAD(P)-binding Rossmann-like Domain"/>
    <property type="match status" value="1"/>
</dbReference>
<dbReference type="AlphaFoldDB" id="A0A9W4U602"/>
<dbReference type="PANTHER" id="PTHR48079:SF6">
    <property type="entry name" value="NAD(P)-BINDING DOMAIN-CONTAINING PROTEIN-RELATED"/>
    <property type="match status" value="1"/>
</dbReference>
<dbReference type="Pfam" id="PF13460">
    <property type="entry name" value="NAD_binding_10"/>
    <property type="match status" value="1"/>
</dbReference>
<sequence length="354" mass="38522">MSTNILVTGAGGYIGGSIVADFLTSTLPSLKNIQITAAVRSDEQVAALQTLKNVKVIQLKLDDEEAVANAILEHEIDIVIQTVSSVNATLSLPLVSALGKRKAQTGKPTYYVHTSGLSAFYIATGWPEGNTSDRDPLFETAKELRDSFPIRNTDVSITEKAKEVGVTSFIVVPSQVVGRGTGPYNQLSVLTPRYVLGAIQQKKMHRFPNDTVIPTIHVKDLTSLYAILVDKILTNQSIDANERGFYFGISFNLSTATFHAHLAPALKARDLIQDTNIDIWSLKEASKILDVPEGAVGFMFNSSGIINHHTQERLPGWQPAVTEDVYLKNVDDEITDVVELGEAKSSLLASLKTM</sequence>
<evidence type="ECO:0000313" key="2">
    <source>
        <dbReference type="EMBL" id="CAI6307679.1"/>
    </source>
</evidence>
<gene>
    <name evidence="2" type="ORF">PDIGIT_LOCUS3087</name>
</gene>
<evidence type="ECO:0000259" key="1">
    <source>
        <dbReference type="Pfam" id="PF13460"/>
    </source>
</evidence>
<protein>
    <recommendedName>
        <fullName evidence="1">NAD(P)-binding domain-containing protein</fullName>
    </recommendedName>
</protein>
<reference evidence="2" key="1">
    <citation type="submission" date="2023-01" db="EMBL/GenBank/DDBJ databases">
        <authorList>
            <person name="Van Ghelder C."/>
            <person name="Rancurel C."/>
        </authorList>
    </citation>
    <scope>NUCLEOTIDE SEQUENCE</scope>
    <source>
        <strain evidence="2">CNCM I-4278</strain>
    </source>
</reference>
<comment type="caution">
    <text evidence="2">The sequence shown here is derived from an EMBL/GenBank/DDBJ whole genome shotgun (WGS) entry which is preliminary data.</text>
</comment>
<dbReference type="SUPFAM" id="SSF51735">
    <property type="entry name" value="NAD(P)-binding Rossmann-fold domains"/>
    <property type="match status" value="1"/>
</dbReference>
<feature type="domain" description="NAD(P)-binding" evidence="1">
    <location>
        <begin position="9"/>
        <end position="88"/>
    </location>
</feature>
<dbReference type="GO" id="GO:0005737">
    <property type="term" value="C:cytoplasm"/>
    <property type="evidence" value="ECO:0007669"/>
    <property type="project" value="TreeGrafter"/>
</dbReference>
<dbReference type="Proteomes" id="UP001152607">
    <property type="component" value="Unassembled WGS sequence"/>
</dbReference>
<dbReference type="EMBL" id="CAOQHR010000002">
    <property type="protein sequence ID" value="CAI6307679.1"/>
    <property type="molecule type" value="Genomic_DNA"/>
</dbReference>